<dbReference type="PROSITE" id="PS50109">
    <property type="entry name" value="HIS_KIN"/>
    <property type="match status" value="1"/>
</dbReference>
<keyword evidence="15" id="KW-1185">Reference proteome</keyword>
<dbReference type="KEGG" id="ccro:CMC5_035640"/>
<dbReference type="RefSeq" id="WP_050431511.1">
    <property type="nucleotide sequence ID" value="NZ_CP012159.1"/>
</dbReference>
<comment type="catalytic activity">
    <reaction evidence="1">
        <text>ATP + protein L-histidine = ADP + protein N-phospho-L-histidine.</text>
        <dbReference type="EC" id="2.7.13.3"/>
    </reaction>
</comment>
<keyword evidence="11" id="KW-0812">Transmembrane</keyword>
<dbReference type="GO" id="GO:0005886">
    <property type="term" value="C:plasma membrane"/>
    <property type="evidence" value="ECO:0007669"/>
    <property type="project" value="UniProtKB-SubCell"/>
</dbReference>
<dbReference type="InterPro" id="IPR003594">
    <property type="entry name" value="HATPase_dom"/>
</dbReference>
<dbReference type="Gene3D" id="1.10.287.130">
    <property type="match status" value="1"/>
</dbReference>
<keyword evidence="11" id="KW-0472">Membrane</keyword>
<dbReference type="Gene3D" id="6.10.340.10">
    <property type="match status" value="1"/>
</dbReference>
<dbReference type="SMART" id="SM00388">
    <property type="entry name" value="HisKA"/>
    <property type="match status" value="1"/>
</dbReference>
<evidence type="ECO:0000256" key="2">
    <source>
        <dbReference type="ARBA" id="ARBA00004651"/>
    </source>
</evidence>
<dbReference type="CDD" id="cd00082">
    <property type="entry name" value="HisKA"/>
    <property type="match status" value="1"/>
</dbReference>
<keyword evidence="6 14" id="KW-0808">Transferase</keyword>
<dbReference type="SUPFAM" id="SSF55874">
    <property type="entry name" value="ATPase domain of HSP90 chaperone/DNA topoisomerase II/histidine kinase"/>
    <property type="match status" value="1"/>
</dbReference>
<evidence type="ECO:0000256" key="4">
    <source>
        <dbReference type="ARBA" id="ARBA00022475"/>
    </source>
</evidence>
<keyword evidence="11" id="KW-1133">Transmembrane helix</keyword>
<evidence type="ECO:0000256" key="7">
    <source>
        <dbReference type="ARBA" id="ARBA00022741"/>
    </source>
</evidence>
<accession>A0A0K1EFD6</accession>
<dbReference type="AlphaFoldDB" id="A0A0K1EFD6"/>
<feature type="domain" description="Histidine kinase" evidence="12">
    <location>
        <begin position="229"/>
        <end position="461"/>
    </location>
</feature>
<dbReference type="SUPFAM" id="SSF158472">
    <property type="entry name" value="HAMP domain-like"/>
    <property type="match status" value="1"/>
</dbReference>
<feature type="domain" description="HAMP" evidence="13">
    <location>
        <begin position="167"/>
        <end position="221"/>
    </location>
</feature>
<dbReference type="InterPro" id="IPR036097">
    <property type="entry name" value="HisK_dim/P_sf"/>
</dbReference>
<dbReference type="InterPro" id="IPR036890">
    <property type="entry name" value="HATPase_C_sf"/>
</dbReference>
<dbReference type="EMBL" id="CP012159">
    <property type="protein sequence ID" value="AKT39417.1"/>
    <property type="molecule type" value="Genomic_DNA"/>
</dbReference>
<feature type="region of interest" description="Disordered" evidence="10">
    <location>
        <begin position="453"/>
        <end position="476"/>
    </location>
</feature>
<comment type="subcellular location">
    <subcellularLocation>
        <location evidence="2">Cell membrane</location>
        <topology evidence="2">Multi-pass membrane protein</topology>
    </subcellularLocation>
</comment>
<dbReference type="GO" id="GO:0005524">
    <property type="term" value="F:ATP binding"/>
    <property type="evidence" value="ECO:0007669"/>
    <property type="project" value="UniProtKB-KW"/>
</dbReference>
<feature type="transmembrane region" description="Helical" evidence="11">
    <location>
        <begin position="26"/>
        <end position="48"/>
    </location>
</feature>
<dbReference type="PRINTS" id="PR00344">
    <property type="entry name" value="BCTRLSENSOR"/>
</dbReference>
<evidence type="ECO:0000256" key="5">
    <source>
        <dbReference type="ARBA" id="ARBA00022553"/>
    </source>
</evidence>
<keyword evidence="7" id="KW-0547">Nucleotide-binding</keyword>
<evidence type="ECO:0000259" key="12">
    <source>
        <dbReference type="PROSITE" id="PS50109"/>
    </source>
</evidence>
<dbReference type="PANTHER" id="PTHR44936">
    <property type="entry name" value="SENSOR PROTEIN CREC"/>
    <property type="match status" value="1"/>
</dbReference>
<keyword evidence="4" id="KW-1003">Cell membrane</keyword>
<dbReference type="GO" id="GO:0000155">
    <property type="term" value="F:phosphorelay sensor kinase activity"/>
    <property type="evidence" value="ECO:0007669"/>
    <property type="project" value="InterPro"/>
</dbReference>
<dbReference type="InterPro" id="IPR050980">
    <property type="entry name" value="2C_sensor_his_kinase"/>
</dbReference>
<dbReference type="InterPro" id="IPR003660">
    <property type="entry name" value="HAMP_dom"/>
</dbReference>
<dbReference type="Pfam" id="PF00672">
    <property type="entry name" value="HAMP"/>
    <property type="match status" value="1"/>
</dbReference>
<evidence type="ECO:0000256" key="11">
    <source>
        <dbReference type="SAM" id="Phobius"/>
    </source>
</evidence>
<evidence type="ECO:0000256" key="8">
    <source>
        <dbReference type="ARBA" id="ARBA00022777"/>
    </source>
</evidence>
<dbReference type="Pfam" id="PF02518">
    <property type="entry name" value="HATPase_c"/>
    <property type="match status" value="1"/>
</dbReference>
<dbReference type="CDD" id="cd00075">
    <property type="entry name" value="HATPase"/>
    <property type="match status" value="1"/>
</dbReference>
<reference evidence="14 15" key="1">
    <citation type="submission" date="2015-07" db="EMBL/GenBank/DDBJ databases">
        <title>Genome analysis of myxobacterium Chondromyces crocatus Cm c5 reveals a high potential for natural compound synthesis and the genetic basis for the loss of fruiting body formation.</title>
        <authorList>
            <person name="Zaburannyi N."/>
            <person name="Bunk B."/>
            <person name="Maier J."/>
            <person name="Overmann J."/>
            <person name="Mueller R."/>
        </authorList>
    </citation>
    <scope>NUCLEOTIDE SEQUENCE [LARGE SCALE GENOMIC DNA]</scope>
    <source>
        <strain evidence="14 15">Cm c5</strain>
    </source>
</reference>
<keyword evidence="8 14" id="KW-0418">Kinase</keyword>
<organism evidence="14 15">
    <name type="scientific">Chondromyces crocatus</name>
    <dbReference type="NCBI Taxonomy" id="52"/>
    <lineage>
        <taxon>Bacteria</taxon>
        <taxon>Pseudomonadati</taxon>
        <taxon>Myxococcota</taxon>
        <taxon>Polyangia</taxon>
        <taxon>Polyangiales</taxon>
        <taxon>Polyangiaceae</taxon>
        <taxon>Chondromyces</taxon>
    </lineage>
</organism>
<evidence type="ECO:0000256" key="3">
    <source>
        <dbReference type="ARBA" id="ARBA00012438"/>
    </source>
</evidence>
<dbReference type="STRING" id="52.CMC5_035640"/>
<dbReference type="Proteomes" id="UP000067626">
    <property type="component" value="Chromosome"/>
</dbReference>
<dbReference type="SUPFAM" id="SSF47384">
    <property type="entry name" value="Homodimeric domain of signal transducing histidine kinase"/>
    <property type="match status" value="1"/>
</dbReference>
<dbReference type="CDD" id="cd06225">
    <property type="entry name" value="HAMP"/>
    <property type="match status" value="1"/>
</dbReference>
<evidence type="ECO:0000313" key="15">
    <source>
        <dbReference type="Proteomes" id="UP000067626"/>
    </source>
</evidence>
<dbReference type="Gene3D" id="3.30.565.10">
    <property type="entry name" value="Histidine kinase-like ATPase, C-terminal domain"/>
    <property type="match status" value="1"/>
</dbReference>
<evidence type="ECO:0000256" key="6">
    <source>
        <dbReference type="ARBA" id="ARBA00022679"/>
    </source>
</evidence>
<sequence length="476" mass="51371">MTRCRHHTPREGRVSRYLKARLQRRLFVTFGITIMATVAMVAAAMSLLDGGWGASFRLEVRRVEALIDRQFAQVWGTPAARDGLARAVAEELDASVMLLDDREQTLVSHGPACGTRTYRVPVQSDGTALGSVVVCFHRFRHGGPFRVALVLGVIASVLWAASGLISRRLARPLLELSRVAREIGEGNLQSRVRLDRRAAGEVGVVGETLNDMAARIEKQLADQRELLAAVSHELRTPLSRIRLLTEMARDRGRGGEESEGVEIEGVEIEGETRPLRVPSSKLLDDLDREVMEIDALVGDLLASSRIDFNALTVTRVAPADAALRALERAGLDPSLLEVEEDTPPAMEVDATLLGRALANLIENARAHGGGVERLRVHARGETISFDVEDGGLGFSPGEEARVFEPFYRGGSASASEPRGALGLGLGLALCKRIAVAHGGRAFAENRAEGGARVGVEIRVRPPSSGGAPRERRSSHA</sequence>
<dbReference type="PANTHER" id="PTHR44936:SF10">
    <property type="entry name" value="SENSOR PROTEIN RSTB"/>
    <property type="match status" value="1"/>
</dbReference>
<gene>
    <name evidence="14" type="ORF">CMC5_035640</name>
</gene>
<evidence type="ECO:0000256" key="9">
    <source>
        <dbReference type="ARBA" id="ARBA00022840"/>
    </source>
</evidence>
<dbReference type="PROSITE" id="PS50885">
    <property type="entry name" value="HAMP"/>
    <property type="match status" value="1"/>
</dbReference>
<dbReference type="InterPro" id="IPR004358">
    <property type="entry name" value="Sig_transdc_His_kin-like_C"/>
</dbReference>
<dbReference type="SMART" id="SM00387">
    <property type="entry name" value="HATPase_c"/>
    <property type="match status" value="1"/>
</dbReference>
<proteinExistence type="predicted"/>
<evidence type="ECO:0000313" key="14">
    <source>
        <dbReference type="EMBL" id="AKT39417.1"/>
    </source>
</evidence>
<keyword evidence="5" id="KW-0597">Phosphoprotein</keyword>
<evidence type="ECO:0000256" key="1">
    <source>
        <dbReference type="ARBA" id="ARBA00000085"/>
    </source>
</evidence>
<dbReference type="EC" id="2.7.13.3" evidence="3"/>
<evidence type="ECO:0000259" key="13">
    <source>
        <dbReference type="PROSITE" id="PS50885"/>
    </source>
</evidence>
<protein>
    <recommendedName>
        <fullName evidence="3">histidine kinase</fullName>
        <ecNumber evidence="3">2.7.13.3</ecNumber>
    </recommendedName>
</protein>
<dbReference type="InterPro" id="IPR005467">
    <property type="entry name" value="His_kinase_dom"/>
</dbReference>
<keyword evidence="9" id="KW-0067">ATP-binding</keyword>
<evidence type="ECO:0000256" key="10">
    <source>
        <dbReference type="SAM" id="MobiDB-lite"/>
    </source>
</evidence>
<name>A0A0K1EFD6_CHOCO</name>
<dbReference type="Pfam" id="PF00512">
    <property type="entry name" value="HisKA"/>
    <property type="match status" value="1"/>
</dbReference>
<dbReference type="SMART" id="SM00304">
    <property type="entry name" value="HAMP"/>
    <property type="match status" value="1"/>
</dbReference>
<dbReference type="InterPro" id="IPR003661">
    <property type="entry name" value="HisK_dim/P_dom"/>
</dbReference>